<protein>
    <recommendedName>
        <fullName evidence="3">Nucleotide-diphospho-sugar transferase domain-containing protein</fullName>
    </recommendedName>
</protein>
<dbReference type="RefSeq" id="WP_354463742.1">
    <property type="nucleotide sequence ID" value="NZ_JBEWSZ010000005.1"/>
</dbReference>
<dbReference type="Proteomes" id="UP001548832">
    <property type="component" value="Unassembled WGS sequence"/>
</dbReference>
<dbReference type="EMBL" id="JBEWSZ010000005">
    <property type="protein sequence ID" value="MET2831621.1"/>
    <property type="molecule type" value="Genomic_DNA"/>
</dbReference>
<name>A0ABV2DNI5_9HYPH</name>
<keyword evidence="2" id="KW-1185">Reference proteome</keyword>
<evidence type="ECO:0008006" key="3">
    <source>
        <dbReference type="Google" id="ProtNLM"/>
    </source>
</evidence>
<proteinExistence type="predicted"/>
<accession>A0ABV2DNI5</accession>
<gene>
    <name evidence="1" type="ORF">ABVQ20_32215</name>
</gene>
<evidence type="ECO:0000313" key="1">
    <source>
        <dbReference type="EMBL" id="MET2831621.1"/>
    </source>
</evidence>
<organism evidence="1 2">
    <name type="scientific">Mesorhizobium shangrilense</name>
    <dbReference type="NCBI Taxonomy" id="460060"/>
    <lineage>
        <taxon>Bacteria</taxon>
        <taxon>Pseudomonadati</taxon>
        <taxon>Pseudomonadota</taxon>
        <taxon>Alphaproteobacteria</taxon>
        <taxon>Hyphomicrobiales</taxon>
        <taxon>Phyllobacteriaceae</taxon>
        <taxon>Mesorhizobium</taxon>
    </lineage>
</organism>
<comment type="caution">
    <text evidence="1">The sequence shown here is derived from an EMBL/GenBank/DDBJ whole genome shotgun (WGS) entry which is preliminary data.</text>
</comment>
<evidence type="ECO:0000313" key="2">
    <source>
        <dbReference type="Proteomes" id="UP001548832"/>
    </source>
</evidence>
<sequence length="276" mass="31304">MGADHFGYVAFGQDEIFAVGALFSALRLLHYCPGANIKVLTDRPHIFDGYPIDTVSLTPERMAEMSFGGRYKFGIKAAGIIELLNRSDRLFFMDTDVYPVGDISKCFDQISASRSIMWRREGRPKKSFQALNGQGIALDGHILTGNETMWASAVLGIHRDNVSRLVHAYATVEQMIGIVRAHTSEQFCVGIALSSDGRKIIRHRLPLHNYSTKGKKLFARQRIKSFFDANSHLTVSQQIDNASKYRVWRTPIDVWDQRHIWSFGWADRLLGRKAQR</sequence>
<reference evidence="1 2" key="1">
    <citation type="submission" date="2024-06" db="EMBL/GenBank/DDBJ databases">
        <authorList>
            <person name="Kim D.-U."/>
        </authorList>
    </citation>
    <scope>NUCLEOTIDE SEQUENCE [LARGE SCALE GENOMIC DNA]</scope>
    <source>
        <strain evidence="1 2">KACC15460</strain>
    </source>
</reference>